<accession>A0AA41RM91</accession>
<sequence>MQPSSRGAPHGIVASPQTTKQRIAYWQLTRFSSSLLIISLWEFLKVNDLVTTEVAGKTIFGFVERKGWFGVTIRMKNGQRVFSSKGKLNGVIINFDHQMMNGKHVNWRFTTLLKVKMDEVGRMEKEIYKIFEEDKDLEQEDAYAFLSDLDFPNNKAVFLVSCFTKSATHEGYFTIRDALLLKLEKLIHATS</sequence>
<proteinExistence type="inferred from homology"/>
<dbReference type="PANTHER" id="PTHR43634:SF2">
    <property type="entry name" value="LOW CONDUCTANCE MECHANOSENSITIVE CHANNEL YNAI"/>
    <property type="match status" value="1"/>
</dbReference>
<comment type="similarity">
    <text evidence="2">Belongs to the MscS (TC 1.A.23) family.</text>
</comment>
<evidence type="ECO:0000313" key="4">
    <source>
        <dbReference type="Proteomes" id="UP001177140"/>
    </source>
</evidence>
<comment type="subcellular location">
    <subcellularLocation>
        <location evidence="1">Membrane</location>
        <topology evidence="1">Multi-pass membrane protein</topology>
    </subcellularLocation>
</comment>
<dbReference type="GO" id="GO:0016020">
    <property type="term" value="C:membrane"/>
    <property type="evidence" value="ECO:0007669"/>
    <property type="project" value="UniProtKB-SubCell"/>
</dbReference>
<dbReference type="PANTHER" id="PTHR43634">
    <property type="entry name" value="OW CONDUCTANCE MECHANOSENSITIVE CHANNEL"/>
    <property type="match status" value="1"/>
</dbReference>
<gene>
    <name evidence="3" type="ORF">MKW94_007063</name>
</gene>
<dbReference type="EMBL" id="JAJJMA010015580">
    <property type="protein sequence ID" value="MCL7022839.1"/>
    <property type="molecule type" value="Genomic_DNA"/>
</dbReference>
<evidence type="ECO:0000256" key="1">
    <source>
        <dbReference type="ARBA" id="ARBA00004141"/>
    </source>
</evidence>
<reference evidence="3" key="1">
    <citation type="submission" date="2022-03" db="EMBL/GenBank/DDBJ databases">
        <title>A functionally conserved STORR gene fusion in Papaver species that diverged 16.8 million years ago.</title>
        <authorList>
            <person name="Catania T."/>
        </authorList>
    </citation>
    <scope>NUCLEOTIDE SEQUENCE</scope>
    <source>
        <strain evidence="3">S-191538</strain>
    </source>
</reference>
<evidence type="ECO:0000313" key="3">
    <source>
        <dbReference type="EMBL" id="MCL7022839.1"/>
    </source>
</evidence>
<comment type="caution">
    <text evidence="3">The sequence shown here is derived from an EMBL/GenBank/DDBJ whole genome shotgun (WGS) entry which is preliminary data.</text>
</comment>
<dbReference type="AlphaFoldDB" id="A0AA41RM91"/>
<name>A0AA41RM91_PAPNU</name>
<keyword evidence="4" id="KW-1185">Reference proteome</keyword>
<protein>
    <submittedName>
        <fullName evidence="3">Uncharacterized protein</fullName>
    </submittedName>
</protein>
<dbReference type="Proteomes" id="UP001177140">
    <property type="component" value="Unassembled WGS sequence"/>
</dbReference>
<organism evidence="3 4">
    <name type="scientific">Papaver nudicaule</name>
    <name type="common">Iceland poppy</name>
    <dbReference type="NCBI Taxonomy" id="74823"/>
    <lineage>
        <taxon>Eukaryota</taxon>
        <taxon>Viridiplantae</taxon>
        <taxon>Streptophyta</taxon>
        <taxon>Embryophyta</taxon>
        <taxon>Tracheophyta</taxon>
        <taxon>Spermatophyta</taxon>
        <taxon>Magnoliopsida</taxon>
        <taxon>Ranunculales</taxon>
        <taxon>Papaveraceae</taxon>
        <taxon>Papaveroideae</taxon>
        <taxon>Papaver</taxon>
    </lineage>
</organism>
<dbReference type="InterPro" id="IPR045042">
    <property type="entry name" value="YnaI-like"/>
</dbReference>
<evidence type="ECO:0000256" key="2">
    <source>
        <dbReference type="ARBA" id="ARBA00008017"/>
    </source>
</evidence>